<dbReference type="Proteomes" id="UP000247586">
    <property type="component" value="Chromosome"/>
</dbReference>
<comment type="similarity">
    <text evidence="1">Belongs to the carbohydrate kinase PfkB family.</text>
</comment>
<feature type="domain" description="Carbohydrate kinase PfkB" evidence="4">
    <location>
        <begin position="8"/>
        <end position="264"/>
    </location>
</feature>
<dbReference type="EMBL" id="CP029287">
    <property type="protein sequence ID" value="AWR98961.1"/>
    <property type="molecule type" value="Genomic_DNA"/>
</dbReference>
<organism evidence="5 6">
    <name type="scientific">Metallosphaera hakonensis JCM 8857 = DSM 7519</name>
    <dbReference type="NCBI Taxonomy" id="1293036"/>
    <lineage>
        <taxon>Archaea</taxon>
        <taxon>Thermoproteota</taxon>
        <taxon>Thermoprotei</taxon>
        <taxon>Sulfolobales</taxon>
        <taxon>Sulfolobaceae</taxon>
        <taxon>Metallosphaera</taxon>
    </lineage>
</organism>
<protein>
    <submittedName>
        <fullName evidence="5">Sugar kinase</fullName>
    </submittedName>
</protein>
<dbReference type="InterPro" id="IPR029056">
    <property type="entry name" value="Ribokinase-like"/>
</dbReference>
<reference evidence="5 6" key="1">
    <citation type="submission" date="2018-05" db="EMBL/GenBank/DDBJ databases">
        <title>Complete Genome Sequences of Extremely Thermoacidophilic, Metal-Mobilizing Type-Strain Members of the Archaeal Family Sulfolobaceae: Acidianus brierleyi DSM-1651T, Acidianus sulfidivorans DSM-18786T, Metallosphaera hakonensis DSM-7519T, and Metallosphaera prunae DSM-10039T.</title>
        <authorList>
            <person name="Counts J.A."/>
            <person name="Kelly R.M."/>
        </authorList>
    </citation>
    <scope>NUCLEOTIDE SEQUENCE [LARGE SCALE GENOMIC DNA]</scope>
    <source>
        <strain evidence="5 6">HO1-1</strain>
    </source>
</reference>
<reference evidence="6" key="3">
    <citation type="submission" date="2020-03" db="EMBL/GenBank/DDBJ databases">
        <title>Sequencing and Assembly of Multiple Reported Metal-Biooxidizing Members of the Extremely Thermoacidophilic Archaeal Family Sulfolobaceae.</title>
        <authorList>
            <person name="Counts J.A."/>
            <person name="Kelly R.M."/>
        </authorList>
    </citation>
    <scope>NUCLEOTIDE SEQUENCE [LARGE SCALE GENOMIC DNA]</scope>
    <source>
        <strain evidence="6">HO1-1</strain>
    </source>
</reference>
<evidence type="ECO:0000256" key="3">
    <source>
        <dbReference type="ARBA" id="ARBA00022777"/>
    </source>
</evidence>
<evidence type="ECO:0000256" key="1">
    <source>
        <dbReference type="ARBA" id="ARBA00010688"/>
    </source>
</evidence>
<dbReference type="Pfam" id="PF00294">
    <property type="entry name" value="PfkB"/>
    <property type="match status" value="1"/>
</dbReference>
<dbReference type="GO" id="GO:0016301">
    <property type="term" value="F:kinase activity"/>
    <property type="evidence" value="ECO:0007669"/>
    <property type="project" value="UniProtKB-KW"/>
</dbReference>
<evidence type="ECO:0000313" key="6">
    <source>
        <dbReference type="Proteomes" id="UP000247586"/>
    </source>
</evidence>
<evidence type="ECO:0000259" key="4">
    <source>
        <dbReference type="Pfam" id="PF00294"/>
    </source>
</evidence>
<dbReference type="PANTHER" id="PTHR10584:SF166">
    <property type="entry name" value="RIBOKINASE"/>
    <property type="match status" value="1"/>
</dbReference>
<keyword evidence="3 5" id="KW-0418">Kinase</keyword>
<dbReference type="PANTHER" id="PTHR10584">
    <property type="entry name" value="SUGAR KINASE"/>
    <property type="match status" value="1"/>
</dbReference>
<keyword evidence="2" id="KW-0808">Transferase</keyword>
<dbReference type="PRINTS" id="PR00990">
    <property type="entry name" value="RIBOKINASE"/>
</dbReference>
<dbReference type="STRING" id="1293036.GCA_001315825_01845"/>
<proteinExistence type="inferred from homology"/>
<sequence>MTVPVHLSVGKLNVDIIVKADRVPEPDNPFYTDVLTLLPGGAATNYALSVHRLGHGSKVLAKIGKSPIVKALMTQLAEEGVGLDYVEEIETEPSMALIFLRSDGKISMIRKIASNLIPTAEDVSKMRGMFDVIHFASVPPTSVIYDEGAKLVTYDPGPYASEYSGEKVDVIFTNEAEYGRLGSRINARLTVIKRGSKGATVLGDGTECEAEAHKVNPVDTTGAGDVFDAAFNVKYSVDEPIEEALRFAITASALKVQRLGGISSPTLEQVTERLKRSSVKVICR</sequence>
<evidence type="ECO:0000256" key="2">
    <source>
        <dbReference type="ARBA" id="ARBA00022679"/>
    </source>
</evidence>
<keyword evidence="6" id="KW-1185">Reference proteome</keyword>
<dbReference type="AlphaFoldDB" id="A0A2U9ISD6"/>
<dbReference type="OrthoDB" id="26949at2157"/>
<name>A0A2U9ISD6_9CREN</name>
<dbReference type="PROSITE" id="PS00583">
    <property type="entry name" value="PFKB_KINASES_1"/>
    <property type="match status" value="1"/>
</dbReference>
<dbReference type="KEGG" id="mhk:DFR87_03780"/>
<dbReference type="GO" id="GO:0006796">
    <property type="term" value="P:phosphate-containing compound metabolic process"/>
    <property type="evidence" value="ECO:0007669"/>
    <property type="project" value="UniProtKB-ARBA"/>
</dbReference>
<accession>A0A2U9ISD6</accession>
<dbReference type="SUPFAM" id="SSF53613">
    <property type="entry name" value="Ribokinase-like"/>
    <property type="match status" value="1"/>
</dbReference>
<evidence type="ECO:0000313" key="5">
    <source>
        <dbReference type="EMBL" id="AWR98961.1"/>
    </source>
</evidence>
<dbReference type="InterPro" id="IPR002139">
    <property type="entry name" value="Ribo/fructo_kinase"/>
</dbReference>
<gene>
    <name evidence="5" type="ORF">DFR87_03780</name>
</gene>
<dbReference type="Gene3D" id="3.40.1190.20">
    <property type="match status" value="1"/>
</dbReference>
<dbReference type="InterPro" id="IPR002173">
    <property type="entry name" value="Carboh/pur_kinase_PfkB_CS"/>
</dbReference>
<reference evidence="6" key="2">
    <citation type="submission" date="2020-03" db="EMBL/GenBank/DDBJ databases">
        <title>Complete Genome Sequences of Extremely Thermoacidophilic, Metal-Mobilizing Type-Strain Members of the Archaeal Family Sulfolobaceae: Acidianus brierleyi DSM-1651T, Acidianus sulfidivorans DSM-18786T, Metallosphaera hakonensis DSM-7519T, and Metallosphaera prunae DSM-10039T.</title>
        <authorList>
            <person name="Counts J.A."/>
            <person name="Kelly R.M."/>
        </authorList>
    </citation>
    <scope>NUCLEOTIDE SEQUENCE [LARGE SCALE GENOMIC DNA]</scope>
    <source>
        <strain evidence="6">HO1-1</strain>
    </source>
</reference>
<dbReference type="InterPro" id="IPR011611">
    <property type="entry name" value="PfkB_dom"/>
</dbReference>